<keyword evidence="3" id="KW-0175">Coiled coil</keyword>
<dbReference type="Pfam" id="PF02195">
    <property type="entry name" value="ParB_N"/>
    <property type="match status" value="1"/>
</dbReference>
<gene>
    <name evidence="6" type="ORF">HXX08_19180</name>
    <name evidence="7" type="ORF">OZ401_003518</name>
</gene>
<evidence type="ECO:0000256" key="3">
    <source>
        <dbReference type="SAM" id="Coils"/>
    </source>
</evidence>
<dbReference type="InterPro" id="IPR041468">
    <property type="entry name" value="HTH_ParB/Spo0J"/>
</dbReference>
<dbReference type="GO" id="GO:0007059">
    <property type="term" value="P:chromosome segregation"/>
    <property type="evidence" value="ECO:0007669"/>
    <property type="project" value="UniProtKB-KW"/>
</dbReference>
<reference evidence="6 8" key="1">
    <citation type="submission" date="2020-06" db="EMBL/GenBank/DDBJ databases">
        <title>Anoxygenic phototrophic Chloroflexota member uses a Type I reaction center.</title>
        <authorList>
            <person name="Tsuji J.M."/>
            <person name="Shaw N.A."/>
            <person name="Nagashima S."/>
            <person name="Venkiteswaran J."/>
            <person name="Schiff S.L."/>
            <person name="Hanada S."/>
            <person name="Tank M."/>
            <person name="Neufeld J.D."/>
        </authorList>
    </citation>
    <scope>NUCLEOTIDE SEQUENCE [LARGE SCALE GENOMIC DNA]</scope>
    <source>
        <strain evidence="6">L227-S17</strain>
    </source>
</reference>
<dbReference type="Gene3D" id="3.90.1530.30">
    <property type="match status" value="1"/>
</dbReference>
<dbReference type="PANTHER" id="PTHR33375:SF1">
    <property type="entry name" value="CHROMOSOME-PARTITIONING PROTEIN PARB-RELATED"/>
    <property type="match status" value="1"/>
</dbReference>
<dbReference type="AlphaFoldDB" id="A0A8T7M7J5"/>
<dbReference type="GO" id="GO:0005694">
    <property type="term" value="C:chromosome"/>
    <property type="evidence" value="ECO:0007669"/>
    <property type="project" value="TreeGrafter"/>
</dbReference>
<keyword evidence="9" id="KW-1185">Reference proteome</keyword>
<dbReference type="EMBL" id="CP128400">
    <property type="protein sequence ID" value="WJW69888.1"/>
    <property type="molecule type" value="Genomic_DNA"/>
</dbReference>
<evidence type="ECO:0000313" key="9">
    <source>
        <dbReference type="Proteomes" id="UP001431572"/>
    </source>
</evidence>
<dbReference type="Pfam" id="PF17762">
    <property type="entry name" value="HTH_ParB"/>
    <property type="match status" value="1"/>
</dbReference>
<dbReference type="NCBIfam" id="TIGR00180">
    <property type="entry name" value="parB_part"/>
    <property type="match status" value="1"/>
</dbReference>
<proteinExistence type="inferred from homology"/>
<protein>
    <submittedName>
        <fullName evidence="6">ParB/RepB/Spo0J family partition protein</fullName>
    </submittedName>
</protein>
<evidence type="ECO:0000313" key="6">
    <source>
        <dbReference type="EMBL" id="NWJ47983.1"/>
    </source>
</evidence>
<name>A0A8T7M7J5_9CHLR</name>
<evidence type="ECO:0000256" key="4">
    <source>
        <dbReference type="SAM" id="MobiDB-lite"/>
    </source>
</evidence>
<comment type="similarity">
    <text evidence="1">Belongs to the ParB family.</text>
</comment>
<reference evidence="7" key="2">
    <citation type="journal article" date="2024" name="Nature">
        <title>Anoxygenic phototroph of the Chloroflexota uses a type I reaction centre.</title>
        <authorList>
            <person name="Tsuji J.M."/>
            <person name="Shaw N.A."/>
            <person name="Nagashima S."/>
            <person name="Venkiteswaran J.J."/>
            <person name="Schiff S.L."/>
            <person name="Watanabe T."/>
            <person name="Fukui M."/>
            <person name="Hanada S."/>
            <person name="Tank M."/>
            <person name="Neufeld J.D."/>
        </authorList>
    </citation>
    <scope>NUCLEOTIDE SEQUENCE</scope>
    <source>
        <strain evidence="7">L227-S17</strain>
    </source>
</reference>
<feature type="compositionally biased region" description="Polar residues" evidence="4">
    <location>
        <begin position="10"/>
        <end position="20"/>
    </location>
</feature>
<feature type="compositionally biased region" description="Polar residues" evidence="4">
    <location>
        <begin position="252"/>
        <end position="263"/>
    </location>
</feature>
<dbReference type="Proteomes" id="UP000521676">
    <property type="component" value="Unassembled WGS sequence"/>
</dbReference>
<feature type="region of interest" description="Disordered" evidence="4">
    <location>
        <begin position="1"/>
        <end position="24"/>
    </location>
</feature>
<dbReference type="Gene3D" id="1.10.10.2830">
    <property type="match status" value="1"/>
</dbReference>
<feature type="domain" description="ParB-like N-terminal" evidence="5">
    <location>
        <begin position="50"/>
        <end position="144"/>
    </location>
</feature>
<accession>A0A8T7M7J5</accession>
<dbReference type="RefSeq" id="WP_341471760.1">
    <property type="nucleotide sequence ID" value="NZ_CP128400.1"/>
</dbReference>
<feature type="region of interest" description="Disordered" evidence="4">
    <location>
        <begin position="243"/>
        <end position="280"/>
    </location>
</feature>
<evidence type="ECO:0000259" key="5">
    <source>
        <dbReference type="SMART" id="SM00470"/>
    </source>
</evidence>
<dbReference type="SUPFAM" id="SSF110849">
    <property type="entry name" value="ParB/Sulfiredoxin"/>
    <property type="match status" value="1"/>
</dbReference>
<dbReference type="InterPro" id="IPR050336">
    <property type="entry name" value="Chromosome_partition/occlusion"/>
</dbReference>
<dbReference type="InterPro" id="IPR036086">
    <property type="entry name" value="ParB/Sulfiredoxin_sf"/>
</dbReference>
<sequence>MPSKDFTGAMNRQRSSLANGTGQGRLGVVGEIANPVRDELERASENLPVQEISLDRLHDNPFQELARPIIDETALQELVNSIRQNGFYGALLARQKRGAGDEYELAYGHRRREAARRAGLATLPVKVIELSDAQMARIMASENFSREDLTPLGEANIIGYLYTSQNLSAEAVAETVGKGRGWVQTRLALYQAPQDVKQMVETKPETMSHAKLLAQVNDLKKRALFIKDILENNLTVEQLREKLQDKKPSQPHIDNNFTSSITDADSDINHNVSRESNRDPLLERDSTLRRLDKLASRFELHVAERNYKLAEDEISYLEEIVERLNTLLSKLK</sequence>
<evidence type="ECO:0000256" key="2">
    <source>
        <dbReference type="ARBA" id="ARBA00022829"/>
    </source>
</evidence>
<evidence type="ECO:0000256" key="1">
    <source>
        <dbReference type="ARBA" id="ARBA00006295"/>
    </source>
</evidence>
<dbReference type="InterPro" id="IPR003115">
    <property type="entry name" value="ParB_N"/>
</dbReference>
<organism evidence="6 8">
    <name type="scientific">Candidatus Chlorohelix allophototropha</name>
    <dbReference type="NCBI Taxonomy" id="3003348"/>
    <lineage>
        <taxon>Bacteria</taxon>
        <taxon>Bacillati</taxon>
        <taxon>Chloroflexota</taxon>
        <taxon>Chloroflexia</taxon>
        <taxon>Candidatus Chloroheliales</taxon>
        <taxon>Candidatus Chloroheliaceae</taxon>
        <taxon>Candidatus Chlorohelix</taxon>
    </lineage>
</organism>
<evidence type="ECO:0000313" key="7">
    <source>
        <dbReference type="EMBL" id="WJW69888.1"/>
    </source>
</evidence>
<evidence type="ECO:0000313" key="8">
    <source>
        <dbReference type="Proteomes" id="UP000521676"/>
    </source>
</evidence>
<dbReference type="Proteomes" id="UP001431572">
    <property type="component" value="Chromosome 2"/>
</dbReference>
<dbReference type="SMART" id="SM00470">
    <property type="entry name" value="ParB"/>
    <property type="match status" value="1"/>
</dbReference>
<feature type="coiled-coil region" evidence="3">
    <location>
        <begin position="300"/>
        <end position="327"/>
    </location>
</feature>
<dbReference type="SUPFAM" id="SSF109709">
    <property type="entry name" value="KorB DNA-binding domain-like"/>
    <property type="match status" value="1"/>
</dbReference>
<dbReference type="InterPro" id="IPR004437">
    <property type="entry name" value="ParB/RepB/Spo0J"/>
</dbReference>
<dbReference type="PANTHER" id="PTHR33375">
    <property type="entry name" value="CHROMOSOME-PARTITIONING PROTEIN PARB-RELATED"/>
    <property type="match status" value="1"/>
</dbReference>
<dbReference type="GO" id="GO:0003677">
    <property type="term" value="F:DNA binding"/>
    <property type="evidence" value="ECO:0007669"/>
    <property type="project" value="InterPro"/>
</dbReference>
<keyword evidence="2" id="KW-0159">Chromosome partition</keyword>
<dbReference type="EMBL" id="JACATZ010000003">
    <property type="protein sequence ID" value="NWJ47983.1"/>
    <property type="molecule type" value="Genomic_DNA"/>
</dbReference>